<accession>A0A1B7XAQ7</accession>
<protein>
    <recommendedName>
        <fullName evidence="2">Cytochrome P460 domain-containing protein</fullName>
    </recommendedName>
</protein>
<feature type="chain" id="PRO_5008600468" description="Cytochrome P460 domain-containing protein" evidence="1">
    <location>
        <begin position="21"/>
        <end position="151"/>
    </location>
</feature>
<evidence type="ECO:0000313" key="4">
    <source>
        <dbReference type="Proteomes" id="UP000091979"/>
    </source>
</evidence>
<dbReference type="Pfam" id="PF16694">
    <property type="entry name" value="Cytochrome_P460"/>
    <property type="match status" value="1"/>
</dbReference>
<evidence type="ECO:0000256" key="1">
    <source>
        <dbReference type="SAM" id="SignalP"/>
    </source>
</evidence>
<dbReference type="RefSeq" id="WP_066856876.1">
    <property type="nucleotide sequence ID" value="NZ_JXMS01000025.1"/>
</dbReference>
<keyword evidence="1" id="KW-0732">Signal</keyword>
<proteinExistence type="predicted"/>
<feature type="domain" description="Cytochrome P460" evidence="2">
    <location>
        <begin position="57"/>
        <end position="146"/>
    </location>
</feature>
<dbReference type="PATRIC" id="fig|1560234.3.peg.1656"/>
<dbReference type="EMBL" id="JXMS01000025">
    <property type="protein sequence ID" value="OBQ46390.1"/>
    <property type="molecule type" value="Genomic_DNA"/>
</dbReference>
<dbReference type="Gene3D" id="3.50.70.20">
    <property type="entry name" value="Cytochrome P460"/>
    <property type="match status" value="1"/>
</dbReference>
<comment type="caution">
    <text evidence="3">The sequence shown here is derived from an EMBL/GenBank/DDBJ whole genome shotgun (WGS) entry which is preliminary data.</text>
</comment>
<dbReference type="STRING" id="1560234.SP90_12735"/>
<gene>
    <name evidence="3" type="ORF">SP90_12735</name>
</gene>
<sequence length="151" mass="16846">MKKLFFVFAVVMLWVTPALADTPDAKALWTTITHEDPYKKWDNWPDHEGIQPGAAPHGPLHEVFVNKAGLSKKGYPKTNGTIIVKENLTKEKKLAAITVMYKVDGYNPEAGNWYWAKFSPDGTVDKAGQVAGCINCHSSRKAQDYIMVSDH</sequence>
<name>A0A1B7XAQ7_9BACT</name>
<feature type="signal peptide" evidence="1">
    <location>
        <begin position="1"/>
        <end position="20"/>
    </location>
</feature>
<keyword evidence="4" id="KW-1185">Reference proteome</keyword>
<organism evidence="3 4">
    <name type="scientific">Halodesulfovibrio spirochaetisodalis</name>
    <dbReference type="NCBI Taxonomy" id="1560234"/>
    <lineage>
        <taxon>Bacteria</taxon>
        <taxon>Pseudomonadati</taxon>
        <taxon>Thermodesulfobacteriota</taxon>
        <taxon>Desulfovibrionia</taxon>
        <taxon>Desulfovibrionales</taxon>
        <taxon>Desulfovibrionaceae</taxon>
        <taxon>Halodesulfovibrio</taxon>
    </lineage>
</organism>
<evidence type="ECO:0000259" key="2">
    <source>
        <dbReference type="Pfam" id="PF16694"/>
    </source>
</evidence>
<dbReference type="AlphaFoldDB" id="A0A1B7XAQ7"/>
<dbReference type="OrthoDB" id="274365at2"/>
<dbReference type="InterPro" id="IPR038142">
    <property type="entry name" value="Cytochrome_P460_sp"/>
</dbReference>
<dbReference type="InterPro" id="IPR032033">
    <property type="entry name" value="Cytochrome_P460"/>
</dbReference>
<evidence type="ECO:0000313" key="3">
    <source>
        <dbReference type="EMBL" id="OBQ46390.1"/>
    </source>
</evidence>
<dbReference type="CDD" id="cd20716">
    <property type="entry name" value="cyt_P460_fam"/>
    <property type="match status" value="1"/>
</dbReference>
<dbReference type="Proteomes" id="UP000091979">
    <property type="component" value="Unassembled WGS sequence"/>
</dbReference>
<reference evidence="3 4" key="1">
    <citation type="submission" date="2015-01" db="EMBL/GenBank/DDBJ databases">
        <title>Desulfovibrio sp. JC271 draft genome sequence.</title>
        <authorList>
            <person name="Shivani Y."/>
            <person name="Subhash Y."/>
            <person name="Sasikala C."/>
            <person name="Ramana C.V."/>
        </authorList>
    </citation>
    <scope>NUCLEOTIDE SEQUENCE [LARGE SCALE GENOMIC DNA]</scope>
    <source>
        <strain evidence="3 4">JC271</strain>
    </source>
</reference>